<evidence type="ECO:0000313" key="1">
    <source>
        <dbReference type="EMBL" id="QNI32796.1"/>
    </source>
</evidence>
<proteinExistence type="predicted"/>
<sequence length="211" mass="23787">MTTINTILWDVGGVLLTNGWDRKGRAALQAQFGLDHDVFEERHEMSNDAWEKGLITIEEYLRKTVFYEPRNFTPDDFIAAMKAQSQVLGDSALGILGNLAASESVFLGMLNNESRELNDYRIEKFDLHNYFEIFLSSCYVGLRKPRTDIFKLALNILQEDGDSVAFVDDRSGNVQAALDVGMHGIRYQGAEQLKAEFEKLGISLEPEAVSR</sequence>
<name>A0A7G8BJS6_9BACT</name>
<evidence type="ECO:0000313" key="2">
    <source>
        <dbReference type="Proteomes" id="UP000515312"/>
    </source>
</evidence>
<accession>A0A7G8BJS6</accession>
<dbReference type="Proteomes" id="UP000515312">
    <property type="component" value="Chromosome"/>
</dbReference>
<dbReference type="InterPro" id="IPR023214">
    <property type="entry name" value="HAD_sf"/>
</dbReference>
<dbReference type="SFLD" id="SFLDS00003">
    <property type="entry name" value="Haloacid_Dehalogenase"/>
    <property type="match status" value="1"/>
</dbReference>
<dbReference type="KEGG" id="adin:H7849_02000"/>
<dbReference type="Gene3D" id="1.10.150.240">
    <property type="entry name" value="Putative phosphatase, domain 2"/>
    <property type="match status" value="1"/>
</dbReference>
<organism evidence="1 2">
    <name type="scientific">Alloacidobacterium dinghuense</name>
    <dbReference type="NCBI Taxonomy" id="2763107"/>
    <lineage>
        <taxon>Bacteria</taxon>
        <taxon>Pseudomonadati</taxon>
        <taxon>Acidobacteriota</taxon>
        <taxon>Terriglobia</taxon>
        <taxon>Terriglobales</taxon>
        <taxon>Acidobacteriaceae</taxon>
        <taxon>Alloacidobacterium</taxon>
    </lineage>
</organism>
<dbReference type="InterPro" id="IPR006439">
    <property type="entry name" value="HAD-SF_hydro_IA"/>
</dbReference>
<dbReference type="AlphaFoldDB" id="A0A7G8BJS6"/>
<dbReference type="SFLD" id="SFLDG01129">
    <property type="entry name" value="C1.5:_HAD__Beta-PGM__Phosphata"/>
    <property type="match status" value="1"/>
</dbReference>
<dbReference type="PANTHER" id="PTHR43611:SF3">
    <property type="entry name" value="FLAVIN MONONUCLEOTIDE HYDROLASE 1, CHLOROPLATIC"/>
    <property type="match status" value="1"/>
</dbReference>
<keyword evidence="1" id="KW-0378">Hydrolase</keyword>
<reference evidence="1 2" key="1">
    <citation type="submission" date="2020-08" db="EMBL/GenBank/DDBJ databases">
        <title>Edaphobacter telluris sp. nov. and Acidobacterium dinghuensis sp. nov., two acidobacteria isolated from forest soil.</title>
        <authorList>
            <person name="Fu J."/>
            <person name="Qiu L."/>
        </authorList>
    </citation>
    <scope>NUCLEOTIDE SEQUENCE [LARGE SCALE GENOMIC DNA]</scope>
    <source>
        <strain evidence="1">4Y35</strain>
    </source>
</reference>
<dbReference type="EMBL" id="CP060394">
    <property type="protein sequence ID" value="QNI32796.1"/>
    <property type="molecule type" value="Genomic_DNA"/>
</dbReference>
<dbReference type="GO" id="GO:0016787">
    <property type="term" value="F:hydrolase activity"/>
    <property type="evidence" value="ECO:0007669"/>
    <property type="project" value="UniProtKB-KW"/>
</dbReference>
<keyword evidence="2" id="KW-1185">Reference proteome</keyword>
<dbReference type="RefSeq" id="WP_186743750.1">
    <property type="nucleotide sequence ID" value="NZ_CP060394.1"/>
</dbReference>
<dbReference type="NCBIfam" id="TIGR01509">
    <property type="entry name" value="HAD-SF-IA-v3"/>
    <property type="match status" value="1"/>
</dbReference>
<dbReference type="InterPro" id="IPR023198">
    <property type="entry name" value="PGP-like_dom2"/>
</dbReference>
<dbReference type="Pfam" id="PF00702">
    <property type="entry name" value="Hydrolase"/>
    <property type="match status" value="1"/>
</dbReference>
<dbReference type="SUPFAM" id="SSF56784">
    <property type="entry name" value="HAD-like"/>
    <property type="match status" value="1"/>
</dbReference>
<dbReference type="InterPro" id="IPR036412">
    <property type="entry name" value="HAD-like_sf"/>
</dbReference>
<dbReference type="Gene3D" id="3.40.50.1000">
    <property type="entry name" value="HAD superfamily/HAD-like"/>
    <property type="match status" value="1"/>
</dbReference>
<dbReference type="PRINTS" id="PR00413">
    <property type="entry name" value="HADHALOGNASE"/>
</dbReference>
<gene>
    <name evidence="1" type="ORF">H7849_02000</name>
</gene>
<dbReference type="PANTHER" id="PTHR43611">
    <property type="entry name" value="ALPHA-D-GLUCOSE 1-PHOSPHATE PHOSPHATASE"/>
    <property type="match status" value="1"/>
</dbReference>
<protein>
    <submittedName>
        <fullName evidence="1">HAD-IA family hydrolase</fullName>
    </submittedName>
</protein>